<dbReference type="EMBL" id="WWBZ02000016">
    <property type="protein sequence ID" value="KAF4309457.1"/>
    <property type="molecule type" value="Genomic_DNA"/>
</dbReference>
<accession>A0A8H4J061</accession>
<comment type="caution">
    <text evidence="1">The sequence shown here is derived from an EMBL/GenBank/DDBJ whole genome shotgun (WGS) entry which is preliminary data.</text>
</comment>
<keyword evidence="2" id="KW-1185">Reference proteome</keyword>
<dbReference type="AlphaFoldDB" id="A0A8H4J061"/>
<reference evidence="1" key="1">
    <citation type="submission" date="2020-04" db="EMBL/GenBank/DDBJ databases">
        <title>Genome Assembly and Annotation of Botryosphaeria dothidea sdau 11-99, a Latent Pathogen of Apple Fruit Ring Rot in China.</title>
        <authorList>
            <person name="Yu C."/>
            <person name="Diao Y."/>
            <person name="Lu Q."/>
            <person name="Zhao J."/>
            <person name="Cui S."/>
            <person name="Peng C."/>
            <person name="He B."/>
            <person name="Liu H."/>
        </authorList>
    </citation>
    <scope>NUCLEOTIDE SEQUENCE [LARGE SCALE GENOMIC DNA]</scope>
    <source>
        <strain evidence="1">Sdau11-99</strain>
    </source>
</reference>
<dbReference type="OrthoDB" id="2910287at2759"/>
<proteinExistence type="predicted"/>
<evidence type="ECO:0000313" key="1">
    <source>
        <dbReference type="EMBL" id="KAF4309457.1"/>
    </source>
</evidence>
<sequence>MPDAITGEFSAGKGGVKSATAGPNNVCTMFSDEGCTGEEIRVDAPGHANLGSVDWSEKARSYQCAAI</sequence>
<organism evidence="1 2">
    <name type="scientific">Botryosphaeria dothidea</name>
    <dbReference type="NCBI Taxonomy" id="55169"/>
    <lineage>
        <taxon>Eukaryota</taxon>
        <taxon>Fungi</taxon>
        <taxon>Dikarya</taxon>
        <taxon>Ascomycota</taxon>
        <taxon>Pezizomycotina</taxon>
        <taxon>Dothideomycetes</taxon>
        <taxon>Dothideomycetes incertae sedis</taxon>
        <taxon>Botryosphaeriales</taxon>
        <taxon>Botryosphaeriaceae</taxon>
        <taxon>Botryosphaeria</taxon>
    </lineage>
</organism>
<protein>
    <submittedName>
        <fullName evidence="1">Uncharacterized protein</fullName>
    </submittedName>
</protein>
<dbReference type="Proteomes" id="UP000572817">
    <property type="component" value="Unassembled WGS sequence"/>
</dbReference>
<evidence type="ECO:0000313" key="2">
    <source>
        <dbReference type="Proteomes" id="UP000572817"/>
    </source>
</evidence>
<name>A0A8H4J061_9PEZI</name>
<gene>
    <name evidence="1" type="ORF">GTA08_BOTSDO02275</name>
</gene>